<proteinExistence type="predicted"/>
<evidence type="ECO:0000313" key="2">
    <source>
        <dbReference type="EMBL" id="KAF9945680.1"/>
    </source>
</evidence>
<reference evidence="2" key="1">
    <citation type="journal article" date="2020" name="Fungal Divers.">
        <title>Resolving the Mortierellaceae phylogeny through synthesis of multi-gene phylogenetics and phylogenomics.</title>
        <authorList>
            <person name="Vandepol N."/>
            <person name="Liber J."/>
            <person name="Desiro A."/>
            <person name="Na H."/>
            <person name="Kennedy M."/>
            <person name="Barry K."/>
            <person name="Grigoriev I.V."/>
            <person name="Miller A.N."/>
            <person name="O'Donnell K."/>
            <person name="Stajich J.E."/>
            <person name="Bonito G."/>
        </authorList>
    </citation>
    <scope>NUCLEOTIDE SEQUENCE</scope>
    <source>
        <strain evidence="2">MES-2147</strain>
    </source>
</reference>
<organism evidence="2 3">
    <name type="scientific">Modicella reniformis</name>
    <dbReference type="NCBI Taxonomy" id="1440133"/>
    <lineage>
        <taxon>Eukaryota</taxon>
        <taxon>Fungi</taxon>
        <taxon>Fungi incertae sedis</taxon>
        <taxon>Mucoromycota</taxon>
        <taxon>Mortierellomycotina</taxon>
        <taxon>Mortierellomycetes</taxon>
        <taxon>Mortierellales</taxon>
        <taxon>Mortierellaceae</taxon>
        <taxon>Modicella</taxon>
    </lineage>
</organism>
<gene>
    <name evidence="2" type="primary">TGL1</name>
    <name evidence="2" type="ORF">BGZ65_010492</name>
</gene>
<feature type="region of interest" description="Disordered" evidence="1">
    <location>
        <begin position="186"/>
        <end position="210"/>
    </location>
</feature>
<dbReference type="Gene3D" id="3.40.50.1820">
    <property type="entry name" value="alpha/beta hydrolase"/>
    <property type="match status" value="2"/>
</dbReference>
<evidence type="ECO:0000256" key="1">
    <source>
        <dbReference type="SAM" id="MobiDB-lite"/>
    </source>
</evidence>
<sequence>MCSEVWLCNLDEERNLAFVLAEAGYDVWLGNARGNKYSLKHMYLKPHEDKFWDFSMDELALFDMPDTIDHWFQIIRTQLFQMYDDVQPRVPYLSSTRGHCPHPFPTNQITTPIAIFYGGNDTLVDIGSLRLALPELVGIWEVPNYEHLDFLWAEGLEEHVYPHVLQLLENHSFNGHVSSNEAKMKPALNDASESTRQIHRRHVDGQEQQL</sequence>
<comment type="caution">
    <text evidence="2">The sequence shown here is derived from an EMBL/GenBank/DDBJ whole genome shotgun (WGS) entry which is preliminary data.</text>
</comment>
<dbReference type="EMBL" id="JAAAHW010007942">
    <property type="protein sequence ID" value="KAF9945680.1"/>
    <property type="molecule type" value="Genomic_DNA"/>
</dbReference>
<protein>
    <submittedName>
        <fullName evidence="2">Cholesterol esterase</fullName>
    </submittedName>
</protein>
<feature type="non-terminal residue" evidence="2">
    <location>
        <position position="1"/>
    </location>
</feature>
<accession>A0A9P6IS45</accession>
<dbReference type="OrthoDB" id="9974421at2759"/>
<dbReference type="PANTHER" id="PTHR11005">
    <property type="entry name" value="LYSOSOMAL ACID LIPASE-RELATED"/>
    <property type="match status" value="1"/>
</dbReference>
<name>A0A9P6IS45_9FUNG</name>
<evidence type="ECO:0000313" key="3">
    <source>
        <dbReference type="Proteomes" id="UP000749646"/>
    </source>
</evidence>
<dbReference type="SUPFAM" id="SSF53474">
    <property type="entry name" value="alpha/beta-Hydrolases"/>
    <property type="match status" value="1"/>
</dbReference>
<keyword evidence="3" id="KW-1185">Reference proteome</keyword>
<dbReference type="AlphaFoldDB" id="A0A9P6IS45"/>
<dbReference type="InterPro" id="IPR029058">
    <property type="entry name" value="AB_hydrolase_fold"/>
</dbReference>
<dbReference type="Proteomes" id="UP000749646">
    <property type="component" value="Unassembled WGS sequence"/>
</dbReference>